<dbReference type="PRINTS" id="PR00625">
    <property type="entry name" value="JDOMAIN"/>
</dbReference>
<evidence type="ECO:0000256" key="1">
    <source>
        <dbReference type="ARBA" id="ARBA00020920"/>
    </source>
</evidence>
<dbReference type="PROSITE" id="PS50076">
    <property type="entry name" value="DNAJ_2"/>
    <property type="match status" value="1"/>
</dbReference>
<dbReference type="InterPro" id="IPR036249">
    <property type="entry name" value="Thioredoxin-like_sf"/>
</dbReference>
<keyword evidence="6" id="KW-1185">Reference proteome</keyword>
<dbReference type="Pfam" id="PF00085">
    <property type="entry name" value="Thioredoxin"/>
    <property type="match status" value="1"/>
</dbReference>
<dbReference type="InterPro" id="IPR001623">
    <property type="entry name" value="DnaJ_domain"/>
</dbReference>
<feature type="domain" description="Thioredoxin" evidence="4">
    <location>
        <begin position="52"/>
        <end position="225"/>
    </location>
</feature>
<dbReference type="PROSITE" id="PS00194">
    <property type="entry name" value="THIOREDOXIN_1"/>
    <property type="match status" value="1"/>
</dbReference>
<protein>
    <recommendedName>
        <fullName evidence="1">DnaJ homolog subfamily C member 10</fullName>
    </recommendedName>
</protein>
<organism evidence="5 6">
    <name type="scientific">Tetraparma gracilis</name>
    <dbReference type="NCBI Taxonomy" id="2962635"/>
    <lineage>
        <taxon>Eukaryota</taxon>
        <taxon>Sar</taxon>
        <taxon>Stramenopiles</taxon>
        <taxon>Ochrophyta</taxon>
        <taxon>Bolidophyceae</taxon>
        <taxon>Parmales</taxon>
        <taxon>Triparmaceae</taxon>
        <taxon>Tetraparma</taxon>
    </lineage>
</organism>
<dbReference type="SUPFAM" id="SSF52833">
    <property type="entry name" value="Thioredoxin-like"/>
    <property type="match status" value="1"/>
</dbReference>
<name>A0ABQ6N743_9STRA</name>
<dbReference type="Pfam" id="PF00226">
    <property type="entry name" value="DnaJ"/>
    <property type="match status" value="1"/>
</dbReference>
<dbReference type="SUPFAM" id="SSF46565">
    <property type="entry name" value="Chaperone J-domain"/>
    <property type="match status" value="1"/>
</dbReference>
<feature type="region of interest" description="Disordered" evidence="2">
    <location>
        <begin position="319"/>
        <end position="338"/>
    </location>
</feature>
<proteinExistence type="predicted"/>
<dbReference type="InterPro" id="IPR013766">
    <property type="entry name" value="Thioredoxin_domain"/>
</dbReference>
<evidence type="ECO:0000256" key="2">
    <source>
        <dbReference type="SAM" id="MobiDB-lite"/>
    </source>
</evidence>
<accession>A0ABQ6N743</accession>
<dbReference type="PROSITE" id="PS51352">
    <property type="entry name" value="THIOREDOXIN_2"/>
    <property type="match status" value="1"/>
</dbReference>
<reference evidence="5 6" key="1">
    <citation type="journal article" date="2023" name="Commun. Biol.">
        <title>Genome analysis of Parmales, the sister group of diatoms, reveals the evolutionary specialization of diatoms from phago-mixotrophs to photoautotrophs.</title>
        <authorList>
            <person name="Ban H."/>
            <person name="Sato S."/>
            <person name="Yoshikawa S."/>
            <person name="Yamada K."/>
            <person name="Nakamura Y."/>
            <person name="Ichinomiya M."/>
            <person name="Sato N."/>
            <person name="Blanc-Mathieu R."/>
            <person name="Endo H."/>
            <person name="Kuwata A."/>
            <person name="Ogata H."/>
        </authorList>
    </citation>
    <scope>NUCLEOTIDE SEQUENCE [LARGE SCALE GENOMIC DNA]</scope>
</reference>
<evidence type="ECO:0000259" key="4">
    <source>
        <dbReference type="PROSITE" id="PS51352"/>
    </source>
</evidence>
<feature type="region of interest" description="Disordered" evidence="2">
    <location>
        <begin position="383"/>
        <end position="452"/>
    </location>
</feature>
<feature type="domain" description="J" evidence="3">
    <location>
        <begin position="1"/>
        <end position="65"/>
    </location>
</feature>
<dbReference type="EMBL" id="BRYB01002214">
    <property type="protein sequence ID" value="GMI41355.1"/>
    <property type="molecule type" value="Genomic_DNA"/>
</dbReference>
<dbReference type="CDD" id="cd06257">
    <property type="entry name" value="DnaJ"/>
    <property type="match status" value="1"/>
</dbReference>
<dbReference type="Gene3D" id="3.40.30.10">
    <property type="entry name" value="Glutaredoxin"/>
    <property type="match status" value="1"/>
</dbReference>
<dbReference type="CDD" id="cd02961">
    <property type="entry name" value="PDI_a_family"/>
    <property type="match status" value="1"/>
</dbReference>
<dbReference type="InterPro" id="IPR017937">
    <property type="entry name" value="Thioredoxin_CS"/>
</dbReference>
<evidence type="ECO:0000313" key="6">
    <source>
        <dbReference type="Proteomes" id="UP001165060"/>
    </source>
</evidence>
<dbReference type="InterPro" id="IPR052460">
    <property type="entry name" value="ER_disulfide_reductase"/>
</dbReference>
<dbReference type="SMART" id="SM00271">
    <property type="entry name" value="DnaJ"/>
    <property type="match status" value="1"/>
</dbReference>
<feature type="non-terminal residue" evidence="5">
    <location>
        <position position="1"/>
    </location>
</feature>
<dbReference type="PANTHER" id="PTHR44340:SF1">
    <property type="entry name" value="DNAJ HOMOLOG SUBFAMILY C MEMBER 10"/>
    <property type="match status" value="1"/>
</dbReference>
<dbReference type="Gene3D" id="1.10.287.110">
    <property type="entry name" value="DnaJ domain"/>
    <property type="match status" value="1"/>
</dbReference>
<feature type="compositionally biased region" description="Basic and acidic residues" evidence="2">
    <location>
        <begin position="387"/>
        <end position="396"/>
    </location>
</feature>
<dbReference type="PANTHER" id="PTHR44340">
    <property type="entry name" value="DNAJ HOMOLOG SUBFAMILY C MEMBER 10"/>
    <property type="match status" value="1"/>
</dbReference>
<comment type="caution">
    <text evidence="5">The sequence shown here is derived from an EMBL/GenBank/DDBJ whole genome shotgun (WGS) entry which is preliminary data.</text>
</comment>
<dbReference type="InterPro" id="IPR036869">
    <property type="entry name" value="J_dom_sf"/>
</dbReference>
<evidence type="ECO:0000259" key="3">
    <source>
        <dbReference type="PROSITE" id="PS50076"/>
    </source>
</evidence>
<dbReference type="Proteomes" id="UP001165060">
    <property type="component" value="Unassembled WGS sequence"/>
</dbReference>
<evidence type="ECO:0000313" key="5">
    <source>
        <dbReference type="EMBL" id="GMI41355.1"/>
    </source>
</evidence>
<sequence>YATLNVTDAAATAEIRRAYRKLSLELHPDKNAHCGGEASAAFGFLVAAHEILADPDKRAAFDLYGDADQEAFQTQWEYEKYKTKGTKDFYRGSGHITNIDEALWRKLSGKKAGGGKGGRGHKIWLVEFYAPWCGACQKFTPTYKSVGKLLAEHEPSPDDMWYGIDVEVGAINCETNKQLCNQDFNIRAFPTIRLVSPGYGTQHELDSGNRKGAHELKDIVFDIASEWLWLFSRASVEEIERADAFEEQVMDNEAFVLVLFLDGETCAPCRSAKTNALRLSAGLMDAGADVDIKYFNCAKDSAARRFCTDSVTVPKAPHAPQVRGYTAGPRSAKEGRGGGLQGELLYVRAATEREYNANEVPPHAALRMIESIIRLSTVRNETGALEGEEKGRRGDWDEGIDEDEDRPQPPPNMERERPDYNKLNWNGPSARKNMGGNGGGGGMPSRPLLGGR</sequence>
<gene>
    <name evidence="5" type="ORF">TeGR_g7550</name>
</gene>